<comment type="subcellular location">
    <subcellularLocation>
        <location evidence="1">Cell membrane</location>
        <topology evidence="1">Multi-pass membrane protein</topology>
    </subcellularLocation>
</comment>
<feature type="non-terminal residue" evidence="10">
    <location>
        <position position="1"/>
    </location>
</feature>
<reference evidence="10" key="1">
    <citation type="submission" date="2003-11" db="EMBL/GenBank/DDBJ databases">
        <title>Olfactory Receptor Gene Expression in Tiger Salamander Olfactory Epithelium.</title>
        <authorList>
            <person name="Marchand J.E."/>
            <person name="Yang X."/>
            <person name="Chikaraishi D."/>
            <person name="Krieger J."/>
            <person name="Breer H."/>
            <person name="Kauer J.S."/>
        </authorList>
    </citation>
    <scope>NUCLEOTIDE SEQUENCE</scope>
    <source>
        <tissue evidence="10">Olfactory epithelium</tissue>
    </source>
</reference>
<evidence type="ECO:0000256" key="1">
    <source>
        <dbReference type="ARBA" id="ARBA00004651"/>
    </source>
</evidence>
<evidence type="ECO:0000256" key="2">
    <source>
        <dbReference type="ARBA" id="ARBA00022475"/>
    </source>
</evidence>
<sequence>MAYDRYVAICNPLVYTLIVTKCVCVRLVLWSWLPVSLIHAAACLPARLSFCGPNVMNHFVCDYPVLLKLSCTDIYVNDLVRFVFASLVVLSSLVVILISYAFILIAILRIRTTAGRRRACSTCISHFTCVFLFYGTLLFMELRPNSSYSEEKDKVV</sequence>
<dbReference type="PANTHER" id="PTHR26453">
    <property type="entry name" value="OLFACTORY RECEPTOR"/>
    <property type="match status" value="1"/>
</dbReference>
<dbReference type="GO" id="GO:0007186">
    <property type="term" value="P:G protein-coupled receptor signaling pathway"/>
    <property type="evidence" value="ECO:0007669"/>
    <property type="project" value="InterPro"/>
</dbReference>
<keyword evidence="5 8" id="KW-1133">Transmembrane helix</keyword>
<evidence type="ECO:0000256" key="6">
    <source>
        <dbReference type="ARBA" id="ARBA00023136"/>
    </source>
</evidence>
<proteinExistence type="evidence at transcript level"/>
<organism evidence="10">
    <name type="scientific">Ambystoma tigrinum</name>
    <name type="common">Eastern tiger salamander</name>
    <dbReference type="NCBI Taxonomy" id="8305"/>
    <lineage>
        <taxon>Eukaryota</taxon>
        <taxon>Metazoa</taxon>
        <taxon>Chordata</taxon>
        <taxon>Craniata</taxon>
        <taxon>Vertebrata</taxon>
        <taxon>Euteleostomi</taxon>
        <taxon>Amphibia</taxon>
        <taxon>Batrachia</taxon>
        <taxon>Caudata</taxon>
        <taxon>Salamandroidea</taxon>
        <taxon>Ambystomatidae</taxon>
        <taxon>Ambystoma</taxon>
    </lineage>
</organism>
<keyword evidence="6 8" id="KW-0472">Membrane</keyword>
<accession>Q6JH50</accession>
<dbReference type="AlphaFoldDB" id="Q6JH50"/>
<dbReference type="InterPro" id="IPR000725">
    <property type="entry name" value="Olfact_rcpt"/>
</dbReference>
<dbReference type="PRINTS" id="PR00245">
    <property type="entry name" value="OLFACTORYR"/>
</dbReference>
<dbReference type="EMBL" id="AY485187">
    <property type="protein sequence ID" value="AAR22995.1"/>
    <property type="molecule type" value="mRNA"/>
</dbReference>
<evidence type="ECO:0000256" key="7">
    <source>
        <dbReference type="ARBA" id="ARBA00023224"/>
    </source>
</evidence>
<dbReference type="GO" id="GO:0005886">
    <property type="term" value="C:plasma membrane"/>
    <property type="evidence" value="ECO:0007669"/>
    <property type="project" value="UniProtKB-SubCell"/>
</dbReference>
<evidence type="ECO:0000256" key="8">
    <source>
        <dbReference type="SAM" id="Phobius"/>
    </source>
</evidence>
<keyword evidence="2" id="KW-1003">Cell membrane</keyword>
<feature type="transmembrane region" description="Helical" evidence="8">
    <location>
        <begin position="119"/>
        <end position="140"/>
    </location>
</feature>
<keyword evidence="10" id="KW-0675">Receptor</keyword>
<dbReference type="SUPFAM" id="SSF81321">
    <property type="entry name" value="Family A G protein-coupled receptor-like"/>
    <property type="match status" value="1"/>
</dbReference>
<dbReference type="PROSITE" id="PS50262">
    <property type="entry name" value="G_PROTEIN_RECEP_F1_2"/>
    <property type="match status" value="1"/>
</dbReference>
<evidence type="ECO:0000256" key="3">
    <source>
        <dbReference type="ARBA" id="ARBA00022606"/>
    </source>
</evidence>
<feature type="transmembrane region" description="Helical" evidence="8">
    <location>
        <begin position="12"/>
        <end position="33"/>
    </location>
</feature>
<feature type="non-terminal residue" evidence="10">
    <location>
        <position position="156"/>
    </location>
</feature>
<evidence type="ECO:0000259" key="9">
    <source>
        <dbReference type="PROSITE" id="PS50262"/>
    </source>
</evidence>
<feature type="domain" description="G-protein coupled receptors family 1 profile" evidence="9">
    <location>
        <begin position="1"/>
        <end position="156"/>
    </location>
</feature>
<name>Q6JH50_AMBTI</name>
<dbReference type="InterPro" id="IPR017452">
    <property type="entry name" value="GPCR_Rhodpsn_7TM"/>
</dbReference>
<evidence type="ECO:0000256" key="5">
    <source>
        <dbReference type="ARBA" id="ARBA00022989"/>
    </source>
</evidence>
<keyword evidence="4 8" id="KW-0812">Transmembrane</keyword>
<dbReference type="Pfam" id="PF13853">
    <property type="entry name" value="7tm_4"/>
    <property type="match status" value="1"/>
</dbReference>
<dbReference type="GO" id="GO:0004984">
    <property type="term" value="F:olfactory receptor activity"/>
    <property type="evidence" value="ECO:0007669"/>
    <property type="project" value="InterPro"/>
</dbReference>
<evidence type="ECO:0000313" key="10">
    <source>
        <dbReference type="EMBL" id="AAR22995.1"/>
    </source>
</evidence>
<feature type="transmembrane region" description="Helical" evidence="8">
    <location>
        <begin position="82"/>
        <end position="107"/>
    </location>
</feature>
<evidence type="ECO:0000256" key="4">
    <source>
        <dbReference type="ARBA" id="ARBA00022692"/>
    </source>
</evidence>
<keyword evidence="7" id="KW-0807">Transducer</keyword>
<protein>
    <submittedName>
        <fullName evidence="10">Olfactory receptor</fullName>
    </submittedName>
</protein>
<dbReference type="Gene3D" id="1.20.1070.10">
    <property type="entry name" value="Rhodopsin 7-helix transmembrane proteins"/>
    <property type="match status" value="1"/>
</dbReference>
<keyword evidence="3" id="KW-0716">Sensory transduction</keyword>